<evidence type="ECO:0000313" key="2">
    <source>
        <dbReference type="Proteomes" id="UP000789366"/>
    </source>
</evidence>
<reference evidence="1" key="1">
    <citation type="submission" date="2021-06" db="EMBL/GenBank/DDBJ databases">
        <authorList>
            <person name="Kallberg Y."/>
            <person name="Tangrot J."/>
            <person name="Rosling A."/>
        </authorList>
    </citation>
    <scope>NUCLEOTIDE SEQUENCE</scope>
    <source>
        <strain evidence="1">28 12/20/2015</strain>
    </source>
</reference>
<feature type="non-terminal residue" evidence="1">
    <location>
        <position position="1"/>
    </location>
</feature>
<gene>
    <name evidence="1" type="ORF">SPELUC_LOCUS13195</name>
</gene>
<comment type="caution">
    <text evidence="1">The sequence shown here is derived from an EMBL/GenBank/DDBJ whole genome shotgun (WGS) entry which is preliminary data.</text>
</comment>
<protein>
    <submittedName>
        <fullName evidence="1">11204_t:CDS:1</fullName>
    </submittedName>
</protein>
<name>A0ACA9Q184_9GLOM</name>
<evidence type="ECO:0000313" key="1">
    <source>
        <dbReference type="EMBL" id="CAG8732194.1"/>
    </source>
</evidence>
<accession>A0ACA9Q184</accession>
<organism evidence="1 2">
    <name type="scientific">Cetraspora pellucida</name>
    <dbReference type="NCBI Taxonomy" id="1433469"/>
    <lineage>
        <taxon>Eukaryota</taxon>
        <taxon>Fungi</taxon>
        <taxon>Fungi incertae sedis</taxon>
        <taxon>Mucoromycota</taxon>
        <taxon>Glomeromycotina</taxon>
        <taxon>Glomeromycetes</taxon>
        <taxon>Diversisporales</taxon>
        <taxon>Gigasporaceae</taxon>
        <taxon>Cetraspora</taxon>
    </lineage>
</organism>
<dbReference type="EMBL" id="CAJVPW010033885">
    <property type="protein sequence ID" value="CAG8732194.1"/>
    <property type="molecule type" value="Genomic_DNA"/>
</dbReference>
<feature type="non-terminal residue" evidence="1">
    <location>
        <position position="42"/>
    </location>
</feature>
<keyword evidence="2" id="KW-1185">Reference proteome</keyword>
<dbReference type="Proteomes" id="UP000789366">
    <property type="component" value="Unassembled WGS sequence"/>
</dbReference>
<sequence length="42" mass="4711">DTELTIQKTKQYPIVSYHMTAMTQSDHVSESGKALGKWTDPS</sequence>
<proteinExistence type="predicted"/>